<sequence length="97" mass="10564">MESYMYGGAVWKTLLTALHGRGSTPSSFSAHGCYGNTRMTAFAMGRPRTCPLHSLWRVGNSMVGHGWCKGFILANRPRGGLWCIITLVGRGRVACNC</sequence>
<name>A0AAV5FX05_ELECO</name>
<keyword evidence="2" id="KW-1185">Reference proteome</keyword>
<dbReference type="EMBL" id="BQKI01000107">
    <property type="protein sequence ID" value="GJN40228.1"/>
    <property type="molecule type" value="Genomic_DNA"/>
</dbReference>
<proteinExistence type="predicted"/>
<protein>
    <submittedName>
        <fullName evidence="1">Uncharacterized protein</fullName>
    </submittedName>
</protein>
<reference evidence="1" key="2">
    <citation type="submission" date="2021-12" db="EMBL/GenBank/DDBJ databases">
        <title>Resequencing data analysis of finger millet.</title>
        <authorList>
            <person name="Hatakeyama M."/>
            <person name="Aluri S."/>
            <person name="Balachadran M.T."/>
            <person name="Sivarajan S.R."/>
            <person name="Poveda L."/>
            <person name="Shimizu-Inatsugi R."/>
            <person name="Schlapbach R."/>
            <person name="Sreeman S.M."/>
            <person name="Shimizu K.K."/>
        </authorList>
    </citation>
    <scope>NUCLEOTIDE SEQUENCE</scope>
</reference>
<organism evidence="1 2">
    <name type="scientific">Eleusine coracana subsp. coracana</name>
    <dbReference type="NCBI Taxonomy" id="191504"/>
    <lineage>
        <taxon>Eukaryota</taxon>
        <taxon>Viridiplantae</taxon>
        <taxon>Streptophyta</taxon>
        <taxon>Embryophyta</taxon>
        <taxon>Tracheophyta</taxon>
        <taxon>Spermatophyta</taxon>
        <taxon>Magnoliopsida</taxon>
        <taxon>Liliopsida</taxon>
        <taxon>Poales</taxon>
        <taxon>Poaceae</taxon>
        <taxon>PACMAD clade</taxon>
        <taxon>Chloridoideae</taxon>
        <taxon>Cynodonteae</taxon>
        <taxon>Eleusininae</taxon>
        <taxon>Eleusine</taxon>
    </lineage>
</organism>
<gene>
    <name evidence="1" type="primary">gb29412</name>
    <name evidence="1" type="ORF">PR202_gb29412</name>
</gene>
<dbReference type="Proteomes" id="UP001054889">
    <property type="component" value="Unassembled WGS sequence"/>
</dbReference>
<reference evidence="1" key="1">
    <citation type="journal article" date="2018" name="DNA Res.">
        <title>Multiple hybrid de novo genome assembly of finger millet, an orphan allotetraploid crop.</title>
        <authorList>
            <person name="Hatakeyama M."/>
            <person name="Aluri S."/>
            <person name="Balachadran M.T."/>
            <person name="Sivarajan S.R."/>
            <person name="Patrignani A."/>
            <person name="Gruter S."/>
            <person name="Poveda L."/>
            <person name="Shimizu-Inatsugi R."/>
            <person name="Baeten J."/>
            <person name="Francoijs K.J."/>
            <person name="Nataraja K.N."/>
            <person name="Reddy Y.A.N."/>
            <person name="Phadnis S."/>
            <person name="Ravikumar R.L."/>
            <person name="Schlapbach R."/>
            <person name="Sreeman S.M."/>
            <person name="Shimizu K.K."/>
        </authorList>
    </citation>
    <scope>NUCLEOTIDE SEQUENCE</scope>
</reference>
<evidence type="ECO:0000313" key="2">
    <source>
        <dbReference type="Proteomes" id="UP001054889"/>
    </source>
</evidence>
<comment type="caution">
    <text evidence="1">The sequence shown here is derived from an EMBL/GenBank/DDBJ whole genome shotgun (WGS) entry which is preliminary data.</text>
</comment>
<dbReference type="AlphaFoldDB" id="A0AAV5FX05"/>
<accession>A0AAV5FX05</accession>
<evidence type="ECO:0000313" key="1">
    <source>
        <dbReference type="EMBL" id="GJN40228.1"/>
    </source>
</evidence>